<name>A0AAW6T1X1_9BACI</name>
<organism evidence="5 6">
    <name type="scientific">Heyndrickxia oleronia</name>
    <dbReference type="NCBI Taxonomy" id="38875"/>
    <lineage>
        <taxon>Bacteria</taxon>
        <taxon>Bacillati</taxon>
        <taxon>Bacillota</taxon>
        <taxon>Bacilli</taxon>
        <taxon>Bacillales</taxon>
        <taxon>Bacillaceae</taxon>
        <taxon>Heyndrickxia</taxon>
    </lineage>
</organism>
<keyword evidence="2" id="KW-0521">NADP</keyword>
<evidence type="ECO:0000256" key="2">
    <source>
        <dbReference type="ARBA" id="ARBA00022857"/>
    </source>
</evidence>
<evidence type="ECO:0000313" key="5">
    <source>
        <dbReference type="EMBL" id="MDH5163785.1"/>
    </source>
</evidence>
<reference evidence="5" key="1">
    <citation type="submission" date="2023-03" db="EMBL/GenBank/DDBJ databases">
        <title>Bacterial isolates from washroom surfaces on a university campus.</title>
        <authorList>
            <person name="Holman D.B."/>
            <person name="Gzyl K.E."/>
            <person name="Taheri A.E."/>
        </authorList>
    </citation>
    <scope>NUCLEOTIDE SEQUENCE</scope>
    <source>
        <strain evidence="5">RD03</strain>
    </source>
</reference>
<evidence type="ECO:0000256" key="3">
    <source>
        <dbReference type="ARBA" id="ARBA00023002"/>
    </source>
</evidence>
<keyword evidence="3" id="KW-0560">Oxidoreductase</keyword>
<protein>
    <submittedName>
        <fullName evidence="5">SCP2 sterol-binding domain-containing protein</fullName>
    </submittedName>
</protein>
<accession>A0AAW6T1X1</accession>
<dbReference type="InterPro" id="IPR051935">
    <property type="entry name" value="HSDL2"/>
</dbReference>
<dbReference type="GO" id="GO:0016491">
    <property type="term" value="F:oxidoreductase activity"/>
    <property type="evidence" value="ECO:0007669"/>
    <property type="project" value="UniProtKB-KW"/>
</dbReference>
<sequence>MTDLTNKTVDQIWRYIEKVMNENPIPFKDLNVIYQFDLTGEDGGTFQLVFSDETVKVLRNEFKEPKCTLKMKVTDFKKFLQGTMNSAAAFMMGKLKVQGSIGLALKLESLLGEYEL</sequence>
<comment type="caution">
    <text evidence="5">The sequence shown here is derived from an EMBL/GenBank/DDBJ whole genome shotgun (WGS) entry which is preliminary data.</text>
</comment>
<dbReference type="Pfam" id="PF02036">
    <property type="entry name" value="SCP2"/>
    <property type="match status" value="1"/>
</dbReference>
<dbReference type="InterPro" id="IPR036527">
    <property type="entry name" value="SCP2_sterol-bd_dom_sf"/>
</dbReference>
<dbReference type="AlphaFoldDB" id="A0AAW6T1X1"/>
<evidence type="ECO:0000313" key="6">
    <source>
        <dbReference type="Proteomes" id="UP001159179"/>
    </source>
</evidence>
<dbReference type="Proteomes" id="UP001159179">
    <property type="component" value="Unassembled WGS sequence"/>
</dbReference>
<evidence type="ECO:0000256" key="1">
    <source>
        <dbReference type="ARBA" id="ARBA00006484"/>
    </source>
</evidence>
<feature type="domain" description="SCP2" evidence="4">
    <location>
        <begin position="26"/>
        <end position="111"/>
    </location>
</feature>
<gene>
    <name evidence="5" type="ORF">P5X88_22860</name>
</gene>
<dbReference type="SUPFAM" id="SSF55718">
    <property type="entry name" value="SCP-like"/>
    <property type="match status" value="1"/>
</dbReference>
<dbReference type="PANTHER" id="PTHR42808:SF3">
    <property type="entry name" value="HYDROXYSTEROID DEHYDROGENASE-LIKE PROTEIN 2"/>
    <property type="match status" value="1"/>
</dbReference>
<dbReference type="EMBL" id="JAROYP010000018">
    <property type="protein sequence ID" value="MDH5163785.1"/>
    <property type="molecule type" value="Genomic_DNA"/>
</dbReference>
<evidence type="ECO:0000259" key="4">
    <source>
        <dbReference type="Pfam" id="PF02036"/>
    </source>
</evidence>
<dbReference type="PANTHER" id="PTHR42808">
    <property type="entry name" value="HYDROXYSTEROID DEHYDROGENASE-LIKE PROTEIN 2"/>
    <property type="match status" value="1"/>
</dbReference>
<proteinExistence type="inferred from homology"/>
<dbReference type="InterPro" id="IPR003033">
    <property type="entry name" value="SCP2_sterol-bd_dom"/>
</dbReference>
<comment type="similarity">
    <text evidence="1">Belongs to the short-chain dehydrogenases/reductases (SDR) family.</text>
</comment>
<dbReference type="RefSeq" id="WP_280618459.1">
    <property type="nucleotide sequence ID" value="NZ_JAROYP010000018.1"/>
</dbReference>
<dbReference type="Gene3D" id="3.30.1050.10">
    <property type="entry name" value="SCP2 sterol-binding domain"/>
    <property type="match status" value="1"/>
</dbReference>